<reference evidence="2" key="1">
    <citation type="submission" date="2018-05" db="EMBL/GenBank/DDBJ databases">
        <title>Draft genome of Mucuna pruriens seed.</title>
        <authorList>
            <person name="Nnadi N.E."/>
            <person name="Vos R."/>
            <person name="Hasami M.H."/>
            <person name="Devisetty U.K."/>
            <person name="Aguiy J.C."/>
        </authorList>
    </citation>
    <scope>NUCLEOTIDE SEQUENCE [LARGE SCALE GENOMIC DNA]</scope>
    <source>
        <strain evidence="2">JCA_2017</strain>
    </source>
</reference>
<keyword evidence="3" id="KW-1185">Reference proteome</keyword>
<feature type="compositionally biased region" description="Basic and acidic residues" evidence="1">
    <location>
        <begin position="13"/>
        <end position="29"/>
    </location>
</feature>
<dbReference type="OrthoDB" id="1738201at2759"/>
<sequence length="175" mass="19329">MRRGPEQIQFMQQKEDRSHGEADPSRDCQKLNNMRSQEPSTPSHQKPIRPVRKPGIQLIHVLLLSEESSEDNPPRAAPTVKLCSLERIIVLQLLSQKVAPNEHPSSHKPHTIVAHGSTTEQPAVMAAKPPSKPLHTSVTFQCPVCMRLPKSVVNAAEHPARVVVTAVLPMALHCP</sequence>
<evidence type="ECO:0000313" key="3">
    <source>
        <dbReference type="Proteomes" id="UP000257109"/>
    </source>
</evidence>
<evidence type="ECO:0000256" key="1">
    <source>
        <dbReference type="SAM" id="MobiDB-lite"/>
    </source>
</evidence>
<protein>
    <submittedName>
        <fullName evidence="2">Uncharacterized protein</fullName>
    </submittedName>
</protein>
<name>A0A371FBI7_MUCPR</name>
<feature type="compositionally biased region" description="Polar residues" evidence="1">
    <location>
        <begin position="30"/>
        <end position="44"/>
    </location>
</feature>
<gene>
    <name evidence="2" type="ORF">CR513_44451</name>
</gene>
<comment type="caution">
    <text evidence="2">The sequence shown here is derived from an EMBL/GenBank/DDBJ whole genome shotgun (WGS) entry which is preliminary data.</text>
</comment>
<proteinExistence type="predicted"/>
<accession>A0A371FBI7</accession>
<evidence type="ECO:0000313" key="2">
    <source>
        <dbReference type="EMBL" id="RDX75642.1"/>
    </source>
</evidence>
<feature type="non-terminal residue" evidence="2">
    <location>
        <position position="1"/>
    </location>
</feature>
<organism evidence="2 3">
    <name type="scientific">Mucuna pruriens</name>
    <name type="common">Velvet bean</name>
    <name type="synonym">Dolichos pruriens</name>
    <dbReference type="NCBI Taxonomy" id="157652"/>
    <lineage>
        <taxon>Eukaryota</taxon>
        <taxon>Viridiplantae</taxon>
        <taxon>Streptophyta</taxon>
        <taxon>Embryophyta</taxon>
        <taxon>Tracheophyta</taxon>
        <taxon>Spermatophyta</taxon>
        <taxon>Magnoliopsida</taxon>
        <taxon>eudicotyledons</taxon>
        <taxon>Gunneridae</taxon>
        <taxon>Pentapetalae</taxon>
        <taxon>rosids</taxon>
        <taxon>fabids</taxon>
        <taxon>Fabales</taxon>
        <taxon>Fabaceae</taxon>
        <taxon>Papilionoideae</taxon>
        <taxon>50 kb inversion clade</taxon>
        <taxon>NPAAA clade</taxon>
        <taxon>indigoferoid/millettioid clade</taxon>
        <taxon>Phaseoleae</taxon>
        <taxon>Mucuna</taxon>
    </lineage>
</organism>
<dbReference type="EMBL" id="QJKJ01009768">
    <property type="protein sequence ID" value="RDX75642.1"/>
    <property type="molecule type" value="Genomic_DNA"/>
</dbReference>
<feature type="region of interest" description="Disordered" evidence="1">
    <location>
        <begin position="1"/>
        <end position="51"/>
    </location>
</feature>
<dbReference type="Proteomes" id="UP000257109">
    <property type="component" value="Unassembled WGS sequence"/>
</dbReference>
<dbReference type="AlphaFoldDB" id="A0A371FBI7"/>